<proteinExistence type="predicted"/>
<evidence type="ECO:0000256" key="1">
    <source>
        <dbReference type="SAM" id="Coils"/>
    </source>
</evidence>
<evidence type="ECO:0000313" key="3">
    <source>
        <dbReference type="EMBL" id="OGG86081.1"/>
    </source>
</evidence>
<dbReference type="Proteomes" id="UP000177395">
    <property type="component" value="Unassembled WGS sequence"/>
</dbReference>
<sequence length="749" mass="85174">MYLKHLSINGFKSFAKKGELEFSSAITSIVGPNGSGKSNVAESFRFVLGEQAPSRMRGKKGEDLIWGGSDALARGNRASVAVTLDNETRVFPIDFDEIVLERVVHRDGANEYLINGSQVRLKDVQELLAAANIGPSGHHIISQGEADRILSATPKERREMIEDALGLKVYQFKKTEASRKLDKTRENIDKVESLRREVAPHLRFLEKQMKKIERAVELREQLRQLYAEYLKREDTYLAFHQDRLERERNSLKKELEEKEQALANAKAVLAKEGSGENRAELIEAENTLTEARRTKQDIVREVATLEGQLSFLERRIKTARERNNVDDKLQISYVELDKVVTSLEWEVEKATKSDDVSILRRTLKDVVHTLRQFLSRTIEQGGRSSTAEEEREYEDLTNKKTELDRRLMAATKDEAAAEEHHRDIRVKIENNESEGRAAEREVFRLGAEKRECENVFSRLEYEYNAIMRDRDEFKRELQEAVILIGRGAADYFKLEIAGEIVSEDRTRQIERRRELEKLKIRLEEQGGGGEEIEKEYKGVKERDDFLVREVADLRLSVEKLEQLIAELNTELDGRFSAGIDKISLEFNRFFTLMFGGGGAELNKVKVVKRRRTAISDDDELLDDTAESEEKAEEGIEIGVKLPNKRVKGLEMLSGGERALTSIALIFAMSQVNPPLFVILDETDAALDEANSRRYGDMIEALSKRSQLILITHNRETMSRAGILYGVTMGGDGVSKLLSVRLDQALAVAK</sequence>
<organism evidence="3 4">
    <name type="scientific">Candidatus Kaiserbacteria bacterium RIFOXYB1_FULL_46_14</name>
    <dbReference type="NCBI Taxonomy" id="1798531"/>
    <lineage>
        <taxon>Bacteria</taxon>
        <taxon>Candidatus Kaiseribacteriota</taxon>
    </lineage>
</organism>
<dbReference type="InterPro" id="IPR003395">
    <property type="entry name" value="RecF/RecN/SMC_N"/>
</dbReference>
<dbReference type="Gene3D" id="3.40.50.300">
    <property type="entry name" value="P-loop containing nucleotide triphosphate hydrolases"/>
    <property type="match status" value="2"/>
</dbReference>
<dbReference type="SUPFAM" id="SSF52540">
    <property type="entry name" value="P-loop containing nucleoside triphosphate hydrolases"/>
    <property type="match status" value="1"/>
</dbReference>
<dbReference type="Pfam" id="PF02463">
    <property type="entry name" value="SMC_N"/>
    <property type="match status" value="1"/>
</dbReference>
<evidence type="ECO:0000313" key="4">
    <source>
        <dbReference type="Proteomes" id="UP000177395"/>
    </source>
</evidence>
<keyword evidence="1" id="KW-0175">Coiled coil</keyword>
<reference evidence="3 4" key="1">
    <citation type="journal article" date="2016" name="Nat. Commun.">
        <title>Thousands of microbial genomes shed light on interconnected biogeochemical processes in an aquifer system.</title>
        <authorList>
            <person name="Anantharaman K."/>
            <person name="Brown C.T."/>
            <person name="Hug L.A."/>
            <person name="Sharon I."/>
            <person name="Castelle C.J."/>
            <person name="Probst A.J."/>
            <person name="Thomas B.C."/>
            <person name="Singh A."/>
            <person name="Wilkins M.J."/>
            <person name="Karaoz U."/>
            <person name="Brodie E.L."/>
            <person name="Williams K.H."/>
            <person name="Hubbard S.S."/>
            <person name="Banfield J.F."/>
        </authorList>
    </citation>
    <scope>NUCLEOTIDE SEQUENCE [LARGE SCALE GENOMIC DNA]</scope>
</reference>
<dbReference type="EMBL" id="MFMS01000002">
    <property type="protein sequence ID" value="OGG86081.1"/>
    <property type="molecule type" value="Genomic_DNA"/>
</dbReference>
<feature type="domain" description="RecF/RecN/SMC N-terminal" evidence="2">
    <location>
        <begin position="2"/>
        <end position="734"/>
    </location>
</feature>
<gene>
    <name evidence="3" type="ORF">A2392_01300</name>
</gene>
<evidence type="ECO:0000259" key="2">
    <source>
        <dbReference type="Pfam" id="PF02463"/>
    </source>
</evidence>
<feature type="coiled-coil region" evidence="1">
    <location>
        <begin position="386"/>
        <end position="413"/>
    </location>
</feature>
<comment type="caution">
    <text evidence="3">The sequence shown here is derived from an EMBL/GenBank/DDBJ whole genome shotgun (WGS) entry which is preliminary data.</text>
</comment>
<name>A0A1F6FJP6_9BACT</name>
<dbReference type="AlphaFoldDB" id="A0A1F6FJP6"/>
<dbReference type="STRING" id="1798531.A2392_01300"/>
<protein>
    <recommendedName>
        <fullName evidence="2">RecF/RecN/SMC N-terminal domain-containing protein</fullName>
    </recommendedName>
</protein>
<accession>A0A1F6FJP6</accession>
<dbReference type="InterPro" id="IPR027417">
    <property type="entry name" value="P-loop_NTPase"/>
</dbReference>
<feature type="coiled-coil region" evidence="1">
    <location>
        <begin position="174"/>
        <end position="322"/>
    </location>
</feature>
<dbReference type="PANTHER" id="PTHR43977">
    <property type="entry name" value="STRUCTURAL MAINTENANCE OF CHROMOSOMES PROTEIN 3"/>
    <property type="match status" value="1"/>
</dbReference>